<comment type="caution">
    <text evidence="2">The sequence shown here is derived from an EMBL/GenBank/DDBJ whole genome shotgun (WGS) entry which is preliminary data.</text>
</comment>
<dbReference type="PANTHER" id="PTHR42958">
    <property type="entry name" value="HYDROGENASE-2 LARGE CHAIN"/>
    <property type="match status" value="1"/>
</dbReference>
<dbReference type="Gene3D" id="1.10.645.10">
    <property type="entry name" value="Cytochrome-c3 Hydrogenase, chain B"/>
    <property type="match status" value="1"/>
</dbReference>
<dbReference type="PANTHER" id="PTHR42958:SF4">
    <property type="entry name" value="HYDROGENASE EXPRESSION_FORMATION PROTEIN HUPK"/>
    <property type="match status" value="1"/>
</dbReference>
<comment type="cofactor">
    <cofactor evidence="1">
        <name>Ni(2+)</name>
        <dbReference type="ChEBI" id="CHEBI:49786"/>
    </cofactor>
</comment>
<dbReference type="AlphaFoldDB" id="A0A0R3ECN0"/>
<proteinExistence type="predicted"/>
<dbReference type="GO" id="GO:0016151">
    <property type="term" value="F:nickel cation binding"/>
    <property type="evidence" value="ECO:0007669"/>
    <property type="project" value="InterPro"/>
</dbReference>
<evidence type="ECO:0000313" key="3">
    <source>
        <dbReference type="Proteomes" id="UP000051936"/>
    </source>
</evidence>
<dbReference type="EMBL" id="LJYG01000019">
    <property type="protein sequence ID" value="KRQ17055.1"/>
    <property type="molecule type" value="Genomic_DNA"/>
</dbReference>
<feature type="binding site" evidence="1">
    <location>
        <position position="352"/>
    </location>
    <ligand>
        <name>Ni(2+)</name>
        <dbReference type="ChEBI" id="CHEBI:49786"/>
    </ligand>
</feature>
<feature type="binding site" evidence="1">
    <location>
        <position position="309"/>
    </location>
    <ligand>
        <name>Mg(2+)</name>
        <dbReference type="ChEBI" id="CHEBI:18420"/>
    </ligand>
</feature>
<keyword evidence="3" id="KW-1185">Reference proteome</keyword>
<dbReference type="STRING" id="989370.AOQ71_04150"/>
<dbReference type="InterPro" id="IPR029014">
    <property type="entry name" value="NiFe-Hase_large"/>
</dbReference>
<dbReference type="SUPFAM" id="SSF56762">
    <property type="entry name" value="HydB/Nqo4-like"/>
    <property type="match status" value="1"/>
</dbReference>
<evidence type="ECO:0000313" key="2">
    <source>
        <dbReference type="EMBL" id="KRQ17055.1"/>
    </source>
</evidence>
<evidence type="ECO:0000256" key="1">
    <source>
        <dbReference type="PIRSR" id="PIRSR601501-1"/>
    </source>
</evidence>
<evidence type="ECO:0008006" key="4">
    <source>
        <dbReference type="Google" id="ProtNLM"/>
    </source>
</evidence>
<dbReference type="RefSeq" id="WP_057742211.1">
    <property type="nucleotide sequence ID" value="NZ_LJYG01000019.1"/>
</dbReference>
<organism evidence="2 3">
    <name type="scientific">Bradyrhizobium manausense</name>
    <dbReference type="NCBI Taxonomy" id="989370"/>
    <lineage>
        <taxon>Bacteria</taxon>
        <taxon>Pseudomonadati</taxon>
        <taxon>Pseudomonadota</taxon>
        <taxon>Alphaproteobacteria</taxon>
        <taxon>Hyphomicrobiales</taxon>
        <taxon>Nitrobacteraceae</taxon>
        <taxon>Bradyrhizobium</taxon>
    </lineage>
</organism>
<dbReference type="Pfam" id="PF00374">
    <property type="entry name" value="NiFeSe_Hases"/>
    <property type="match status" value="1"/>
</dbReference>
<dbReference type="OrthoDB" id="9157196at2"/>
<dbReference type="InterPro" id="IPR001501">
    <property type="entry name" value="Ni-dep_hyd_lsu"/>
</dbReference>
<keyword evidence="1" id="KW-0479">Metal-binding</keyword>
<sequence>MSLAFRSEIEITVWLAGCSIVDVAILPRSRPAVMRLFAGKPASSVLSVLPRLFSLCAVAQQVAYLSAVEAARGEDAAAETVQRRVTAVVAERLTELVRGLFVRQLAFDGTGAEAVRALMHAATVLGGVASEGAREGAMREAVSQIKSAVTALGTTRETQCPEPGRAPAAAHLARFNAQALSLPAIEQSFLSVADDPDVIARLLTEGASFSGAPELHGRIPETGVWARRGGREQILALDAGPAERLKARLAEVARLLAWLDDAERDLEDGVIASYSLGNQRGAAAVECARGRLYHAIELDDEDRIVRFQLLAPTEWNFHARGPLVQSLKGSRLAAGPRGQDAVRTFVGSFDPCVSFNLNFHEAGRA</sequence>
<keyword evidence="1" id="KW-0533">Nickel</keyword>
<name>A0A0R3ECN0_9BRAD</name>
<gene>
    <name evidence="2" type="ORF">AOQ71_04150</name>
</gene>
<dbReference type="Proteomes" id="UP000051936">
    <property type="component" value="Unassembled WGS sequence"/>
</dbReference>
<dbReference type="InterPro" id="IPR050867">
    <property type="entry name" value="NiFe/NiFeSe_hydrgnase_LSU"/>
</dbReference>
<reference evidence="2 3" key="1">
    <citation type="submission" date="2015-09" db="EMBL/GenBank/DDBJ databases">
        <title>Draft Genome Sequence of Bradyrhizobium manausense Strain BR 3351T, a Novel Symbiotic Nitrogen-Fixing Alphaproteobacterium Isolated from Brazilian Amazon Rain Forest.</title>
        <authorList>
            <person name="De Araujo J.L."/>
            <person name="Zilli J.E."/>
        </authorList>
    </citation>
    <scope>NUCLEOTIDE SEQUENCE [LARGE SCALE GENOMIC DNA]</scope>
    <source>
        <strain evidence="2 3">BR3351</strain>
    </source>
</reference>
<accession>A0A0R3ECN0</accession>
<protein>
    <recommendedName>
        <fullName evidence="4">Hydrogenase assembly protein HupF</fullName>
    </recommendedName>
</protein>
<keyword evidence="1" id="KW-0460">Magnesium</keyword>